<accession>A0ABV9RPP0</accession>
<keyword evidence="1" id="KW-1133">Transmembrane helix</keyword>
<dbReference type="PANTHER" id="PTHR30188:SF4">
    <property type="entry name" value="PROTEIN TRIGALACTOSYLDIACYLGLYCEROL 1, CHLOROPLASTIC"/>
    <property type="match status" value="1"/>
</dbReference>
<comment type="caution">
    <text evidence="2">The sequence shown here is derived from an EMBL/GenBank/DDBJ whole genome shotgun (WGS) entry which is preliminary data.</text>
</comment>
<keyword evidence="1" id="KW-0812">Transmembrane</keyword>
<evidence type="ECO:0000313" key="2">
    <source>
        <dbReference type="EMBL" id="MFC4834365.1"/>
    </source>
</evidence>
<dbReference type="InterPro" id="IPR030802">
    <property type="entry name" value="Permease_MalE"/>
</dbReference>
<feature type="transmembrane region" description="Helical" evidence="1">
    <location>
        <begin position="176"/>
        <end position="199"/>
    </location>
</feature>
<gene>
    <name evidence="2" type="ORF">ACFPEL_18275</name>
</gene>
<protein>
    <submittedName>
        <fullName evidence="2">MlaE family ABC transporter permease</fullName>
    </submittedName>
</protein>
<dbReference type="RefSeq" id="WP_274190954.1">
    <property type="nucleotide sequence ID" value="NZ_BAABHN010000039.1"/>
</dbReference>
<keyword evidence="1" id="KW-0472">Membrane</keyword>
<dbReference type="Proteomes" id="UP001595909">
    <property type="component" value="Unassembled WGS sequence"/>
</dbReference>
<sequence length="243" mass="25167">MFALGLDVVVGIFQRPFQTREFIDQCWFISRVCILPAALVSISFGSVISLQLGSLIRQFGAQSFSGAASTLAVIQQAAPVICALLVAGAGGSAICADLGARTIREEIDAMEVLGINPIQRLVVPRVLASILVSALLFGLVSIVGVAGGYYFNVVLQGVTPGAYVQGFSALSKPTDLLVGFIKAALFGLAAGIVAAFRGLNPAGGPKGVGDAVNQAVVITFILLFAINVIVTAVYLNLVPPTKF</sequence>
<keyword evidence="3" id="KW-1185">Reference proteome</keyword>
<proteinExistence type="predicted"/>
<feature type="transmembrane region" description="Helical" evidence="1">
    <location>
        <begin position="126"/>
        <end position="151"/>
    </location>
</feature>
<feature type="transmembrane region" description="Helical" evidence="1">
    <location>
        <begin position="211"/>
        <end position="235"/>
    </location>
</feature>
<reference evidence="3" key="1">
    <citation type="journal article" date="2019" name="Int. J. Syst. Evol. Microbiol.">
        <title>The Global Catalogue of Microorganisms (GCM) 10K type strain sequencing project: providing services to taxonomists for standard genome sequencing and annotation.</title>
        <authorList>
            <consortium name="The Broad Institute Genomics Platform"/>
            <consortium name="The Broad Institute Genome Sequencing Center for Infectious Disease"/>
            <person name="Wu L."/>
            <person name="Ma J."/>
        </authorList>
    </citation>
    <scope>NUCLEOTIDE SEQUENCE [LARGE SCALE GENOMIC DNA]</scope>
    <source>
        <strain evidence="3">CCUG 50347</strain>
    </source>
</reference>
<evidence type="ECO:0000256" key="1">
    <source>
        <dbReference type="SAM" id="Phobius"/>
    </source>
</evidence>
<dbReference type="EMBL" id="JBHSIM010000039">
    <property type="protein sequence ID" value="MFC4834365.1"/>
    <property type="molecule type" value="Genomic_DNA"/>
</dbReference>
<dbReference type="PANTHER" id="PTHR30188">
    <property type="entry name" value="ABC TRANSPORTER PERMEASE PROTEIN-RELATED"/>
    <property type="match status" value="1"/>
</dbReference>
<name>A0ABV9RPP0_9PSEU</name>
<organism evidence="2 3">
    <name type="scientific">Actinomycetospora chibensis</name>
    <dbReference type="NCBI Taxonomy" id="663606"/>
    <lineage>
        <taxon>Bacteria</taxon>
        <taxon>Bacillati</taxon>
        <taxon>Actinomycetota</taxon>
        <taxon>Actinomycetes</taxon>
        <taxon>Pseudonocardiales</taxon>
        <taxon>Pseudonocardiaceae</taxon>
        <taxon>Actinomycetospora</taxon>
    </lineage>
</organism>
<feature type="transmembrane region" description="Helical" evidence="1">
    <location>
        <begin position="28"/>
        <end position="50"/>
    </location>
</feature>
<evidence type="ECO:0000313" key="3">
    <source>
        <dbReference type="Proteomes" id="UP001595909"/>
    </source>
</evidence>
<dbReference type="Pfam" id="PF02405">
    <property type="entry name" value="MlaE"/>
    <property type="match status" value="1"/>
</dbReference>